<dbReference type="SUPFAM" id="SSF52047">
    <property type="entry name" value="RNI-like"/>
    <property type="match status" value="1"/>
</dbReference>
<feature type="compositionally biased region" description="Polar residues" evidence="1">
    <location>
        <begin position="1"/>
        <end position="22"/>
    </location>
</feature>
<feature type="region of interest" description="Disordered" evidence="1">
    <location>
        <begin position="1"/>
        <end position="23"/>
    </location>
</feature>
<protein>
    <submittedName>
        <fullName evidence="2">Uncharacterized protein</fullName>
    </submittedName>
</protein>
<evidence type="ECO:0000313" key="3">
    <source>
        <dbReference type="Proteomes" id="UP000027222"/>
    </source>
</evidence>
<sequence>MVSQTDQAAMNSTHPVNVAQSHSNRETVEREIVDCEVEMLALENAMVELKYRHLALNEKLNSTSLIISMLPLDVISDIFFHVYDAQDKRKFGALPAPFILGRICKAWRRIVWSTPRLWSTVMIRFSSKKYFAQEQLLKEWFSRLGNCQLHLFFDTLDGWEPPETLFDFLQTSYPQWKSLDTWGFMGFTSTLRKHSFPSLSHLWLRSERQFIRVGPIFDFSLAPHLQYVHICAPLAFKVCTAQVLGLEVPMDIQLCLTNLADGSFQYLRSLSINFTEVIRDLNSIPAAVPAFLPNLTCLSLAGSRPTIARVIEAIITPRLLSLKFEVSNRTDDAPAPLLDKVLELKTRSNCRLSELRIANDVHVTEAQCMNALFSLPSLTRLSLKRLKKFTLSDAMINTLNPTVPAAMVDPMSPFLPKLIEFHYTGPIMFQPRTMMTMLEQRLLFSQMDRRPESAPKFERLQLLDIKYGNRTWGQIDPNMLQEFYRQLISLSARGTTLNLVWDALADFNISFGY</sequence>
<reference evidence="3" key="1">
    <citation type="journal article" date="2014" name="Proc. Natl. Acad. Sci. U.S.A.">
        <title>Extensive sampling of basidiomycete genomes demonstrates inadequacy of the white-rot/brown-rot paradigm for wood decay fungi.</title>
        <authorList>
            <person name="Riley R."/>
            <person name="Salamov A.A."/>
            <person name="Brown D.W."/>
            <person name="Nagy L.G."/>
            <person name="Floudas D."/>
            <person name="Held B.W."/>
            <person name="Levasseur A."/>
            <person name="Lombard V."/>
            <person name="Morin E."/>
            <person name="Otillar R."/>
            <person name="Lindquist E.A."/>
            <person name="Sun H."/>
            <person name="LaButti K.M."/>
            <person name="Schmutz J."/>
            <person name="Jabbour D."/>
            <person name="Luo H."/>
            <person name="Baker S.E."/>
            <person name="Pisabarro A.G."/>
            <person name="Walton J.D."/>
            <person name="Blanchette R.A."/>
            <person name="Henrissat B."/>
            <person name="Martin F."/>
            <person name="Cullen D."/>
            <person name="Hibbett D.S."/>
            <person name="Grigoriev I.V."/>
        </authorList>
    </citation>
    <scope>NUCLEOTIDE SEQUENCE [LARGE SCALE GENOMIC DNA]</scope>
    <source>
        <strain evidence="3">CBS 339.88</strain>
    </source>
</reference>
<organism evidence="2 3">
    <name type="scientific">Galerina marginata (strain CBS 339.88)</name>
    <dbReference type="NCBI Taxonomy" id="685588"/>
    <lineage>
        <taxon>Eukaryota</taxon>
        <taxon>Fungi</taxon>
        <taxon>Dikarya</taxon>
        <taxon>Basidiomycota</taxon>
        <taxon>Agaricomycotina</taxon>
        <taxon>Agaricomycetes</taxon>
        <taxon>Agaricomycetidae</taxon>
        <taxon>Agaricales</taxon>
        <taxon>Agaricineae</taxon>
        <taxon>Strophariaceae</taxon>
        <taxon>Galerina</taxon>
    </lineage>
</organism>
<gene>
    <name evidence="2" type="ORF">GALMADRAFT_246254</name>
</gene>
<accession>A0A067T1L0</accession>
<dbReference type="Proteomes" id="UP000027222">
    <property type="component" value="Unassembled WGS sequence"/>
</dbReference>
<dbReference type="InterPro" id="IPR032675">
    <property type="entry name" value="LRR_dom_sf"/>
</dbReference>
<dbReference type="AlphaFoldDB" id="A0A067T1L0"/>
<dbReference type="EMBL" id="KL142377">
    <property type="protein sequence ID" value="KDR77070.1"/>
    <property type="molecule type" value="Genomic_DNA"/>
</dbReference>
<dbReference type="HOGENOM" id="CLU_018544_14_0_1"/>
<keyword evidence="3" id="KW-1185">Reference proteome</keyword>
<evidence type="ECO:0000313" key="2">
    <source>
        <dbReference type="EMBL" id="KDR77070.1"/>
    </source>
</evidence>
<name>A0A067T1L0_GALM3</name>
<evidence type="ECO:0000256" key="1">
    <source>
        <dbReference type="SAM" id="MobiDB-lite"/>
    </source>
</evidence>
<dbReference type="OrthoDB" id="2939176at2759"/>
<dbReference type="Gene3D" id="3.80.10.10">
    <property type="entry name" value="Ribonuclease Inhibitor"/>
    <property type="match status" value="1"/>
</dbReference>
<proteinExistence type="predicted"/>